<dbReference type="InterPro" id="IPR000160">
    <property type="entry name" value="GGDEF_dom"/>
</dbReference>
<keyword evidence="3 6" id="KW-0812">Transmembrane</keyword>
<protein>
    <submittedName>
        <fullName evidence="11">PAS domain S-box-containing protein/diguanylate cyclase (GGDEF) domain-containing protein</fullName>
    </submittedName>
</protein>
<dbReference type="Pfam" id="PF00672">
    <property type="entry name" value="HAMP"/>
    <property type="match status" value="1"/>
</dbReference>
<evidence type="ECO:0000256" key="2">
    <source>
        <dbReference type="ARBA" id="ARBA00022475"/>
    </source>
</evidence>
<dbReference type="GO" id="GO:0005886">
    <property type="term" value="C:plasma membrane"/>
    <property type="evidence" value="ECO:0007669"/>
    <property type="project" value="UniProtKB-SubCell"/>
</dbReference>
<sequence>MKFKMFLIYKGAKMSIRKKFVIFSIILGIVPTCLAVSICIVNFNNKNVEMIKENVTTVAKDQSSKLDEFFKQNITDLNIAANIPVTKQLLVTSNNGIDDKNLKYNNEMLSQLFESIQKEQFFLDRVLLVNKYGIVILSSDNRYVGKSIILSDKERETLLKNNIVVTDIIQKKDFNNGVKSAIIARPIFSENKYQGSIFNVINMNYFQKIVNSVGFFKNGKVAIVDGKGEVVSSSSREVKNNINKISSPNSLYSQWNRIDFNKNPNGIIEYNMKGTDKIGYYSRIPNTGWTVLSGVEWSEFKNPMNNNIRNLIAILMFIIAIVTVPYIFVIKHFSRPLFKLLESIKRIKKGNYSDRFIYNKDDEFGEIATAFNGLIDKIQENKRHIENKNRNLQSLTSNIPGGVHRNVLENGEFILDFLSGGFLQLLGYERREFNRMFGKKIFDVIYEKDRERVKKEINEQISKHNKFNVEYRLVRKDGSIIWVIDNGQTVKDRNGKVFSYNVVININDAKIAQEKLRLSEERYRIIMSQTEDIIFQWNIIEDTFSHSDKWNRIFNEETDINNISKKIYKTDVIYKDDLKKLSQNLNQIINGEEYEETEIRIKNKNSQYIWYKIRATGIFDENGELFRVIGVIININKEKIEAEKLLFKAQRDSLTSLYNKGITQSIIEEYMENEGEGITGALFIIDVDNFKAINDNLGHLAGDVVLTSISSMLLEVFSEDAIVGRMGGDEFMVFLKNVDSKEFLYKKAEQLLKGFRKEHIEQNSKYKISASIGIAMYPKHGVSFKELFINADKAVYLAKNRGKDNYCIFEDA</sequence>
<feature type="domain" description="PAC" evidence="8">
    <location>
        <begin position="595"/>
        <end position="647"/>
    </location>
</feature>
<dbReference type="InterPro" id="IPR029787">
    <property type="entry name" value="Nucleotide_cyclase"/>
</dbReference>
<dbReference type="STRING" id="1121291.SAMN02745134_00520"/>
<keyword evidence="4 6" id="KW-1133">Transmembrane helix</keyword>
<evidence type="ECO:0000256" key="5">
    <source>
        <dbReference type="ARBA" id="ARBA00023136"/>
    </source>
</evidence>
<dbReference type="SUPFAM" id="SSF55073">
    <property type="entry name" value="Nucleotide cyclase"/>
    <property type="match status" value="1"/>
</dbReference>
<dbReference type="PANTHER" id="PTHR46663">
    <property type="entry name" value="DIGUANYLATE CYCLASE DGCT-RELATED"/>
    <property type="match status" value="1"/>
</dbReference>
<dbReference type="InterPro" id="IPR052163">
    <property type="entry name" value="DGC-Regulatory_Protein"/>
</dbReference>
<evidence type="ECO:0000256" key="6">
    <source>
        <dbReference type="SAM" id="Phobius"/>
    </source>
</evidence>
<dbReference type="CDD" id="cd01949">
    <property type="entry name" value="GGDEF"/>
    <property type="match status" value="1"/>
</dbReference>
<feature type="domain" description="PAS" evidence="7">
    <location>
        <begin position="417"/>
        <end position="464"/>
    </location>
</feature>
<feature type="transmembrane region" description="Helical" evidence="6">
    <location>
        <begin position="311"/>
        <end position="330"/>
    </location>
</feature>
<dbReference type="AlphaFoldDB" id="A0A1W1X2M2"/>
<evidence type="ECO:0000259" key="7">
    <source>
        <dbReference type="PROSITE" id="PS50112"/>
    </source>
</evidence>
<dbReference type="SUPFAM" id="SSF55785">
    <property type="entry name" value="PYP-like sensor domain (PAS domain)"/>
    <property type="match status" value="2"/>
</dbReference>
<dbReference type="PROSITE" id="PS50885">
    <property type="entry name" value="HAMP"/>
    <property type="match status" value="1"/>
</dbReference>
<dbReference type="Pfam" id="PF08447">
    <property type="entry name" value="PAS_3"/>
    <property type="match status" value="2"/>
</dbReference>
<dbReference type="PANTHER" id="PTHR46663:SF4">
    <property type="entry name" value="DIGUANYLATE CYCLASE DGCT-RELATED"/>
    <property type="match status" value="1"/>
</dbReference>
<evidence type="ECO:0000256" key="1">
    <source>
        <dbReference type="ARBA" id="ARBA00004651"/>
    </source>
</evidence>
<keyword evidence="5 6" id="KW-0472">Membrane</keyword>
<proteinExistence type="predicted"/>
<dbReference type="Gene3D" id="3.30.450.20">
    <property type="entry name" value="PAS domain"/>
    <property type="match status" value="3"/>
</dbReference>
<comment type="subcellular location">
    <subcellularLocation>
        <location evidence="1">Cell membrane</location>
        <topology evidence="1">Multi-pass membrane protein</topology>
    </subcellularLocation>
</comment>
<dbReference type="InterPro" id="IPR003660">
    <property type="entry name" value="HAMP_dom"/>
</dbReference>
<dbReference type="SMART" id="SM00267">
    <property type="entry name" value="GGDEF"/>
    <property type="match status" value="1"/>
</dbReference>
<dbReference type="RefSeq" id="WP_242950458.1">
    <property type="nucleotide sequence ID" value="NZ_FWXH01000002.1"/>
</dbReference>
<evidence type="ECO:0000313" key="11">
    <source>
        <dbReference type="EMBL" id="SMC18192.1"/>
    </source>
</evidence>
<evidence type="ECO:0000259" key="8">
    <source>
        <dbReference type="PROSITE" id="PS50113"/>
    </source>
</evidence>
<dbReference type="InterPro" id="IPR001610">
    <property type="entry name" value="PAC"/>
</dbReference>
<dbReference type="Pfam" id="PF02743">
    <property type="entry name" value="dCache_1"/>
    <property type="match status" value="1"/>
</dbReference>
<evidence type="ECO:0000256" key="3">
    <source>
        <dbReference type="ARBA" id="ARBA00022692"/>
    </source>
</evidence>
<dbReference type="PROSITE" id="PS50113">
    <property type="entry name" value="PAC"/>
    <property type="match status" value="2"/>
</dbReference>
<dbReference type="SMART" id="SM00304">
    <property type="entry name" value="HAMP"/>
    <property type="match status" value="1"/>
</dbReference>
<feature type="domain" description="GGDEF" evidence="10">
    <location>
        <begin position="678"/>
        <end position="811"/>
    </location>
</feature>
<dbReference type="Pfam" id="PF00990">
    <property type="entry name" value="GGDEF"/>
    <property type="match status" value="1"/>
</dbReference>
<dbReference type="GO" id="GO:0007165">
    <property type="term" value="P:signal transduction"/>
    <property type="evidence" value="ECO:0007669"/>
    <property type="project" value="InterPro"/>
</dbReference>
<dbReference type="CDD" id="cd12912">
    <property type="entry name" value="PDC2_MCP_like"/>
    <property type="match status" value="1"/>
</dbReference>
<organism evidence="11 12">
    <name type="scientific">Clostridium acidisoli DSM 12555</name>
    <dbReference type="NCBI Taxonomy" id="1121291"/>
    <lineage>
        <taxon>Bacteria</taxon>
        <taxon>Bacillati</taxon>
        <taxon>Bacillota</taxon>
        <taxon>Clostridia</taxon>
        <taxon>Eubacteriales</taxon>
        <taxon>Clostridiaceae</taxon>
        <taxon>Clostridium</taxon>
    </lineage>
</organism>
<dbReference type="Gene3D" id="3.30.70.270">
    <property type="match status" value="1"/>
</dbReference>
<evidence type="ECO:0000256" key="4">
    <source>
        <dbReference type="ARBA" id="ARBA00022989"/>
    </source>
</evidence>
<dbReference type="EMBL" id="FWXH01000002">
    <property type="protein sequence ID" value="SMC18192.1"/>
    <property type="molecule type" value="Genomic_DNA"/>
</dbReference>
<dbReference type="PROSITE" id="PS50112">
    <property type="entry name" value="PAS"/>
    <property type="match status" value="1"/>
</dbReference>
<dbReference type="Proteomes" id="UP000192468">
    <property type="component" value="Unassembled WGS sequence"/>
</dbReference>
<evidence type="ECO:0000259" key="10">
    <source>
        <dbReference type="PROSITE" id="PS50887"/>
    </source>
</evidence>
<evidence type="ECO:0000313" key="12">
    <source>
        <dbReference type="Proteomes" id="UP000192468"/>
    </source>
</evidence>
<dbReference type="NCBIfam" id="TIGR00229">
    <property type="entry name" value="sensory_box"/>
    <property type="match status" value="1"/>
</dbReference>
<keyword evidence="2" id="KW-1003">Cell membrane</keyword>
<dbReference type="SUPFAM" id="SSF158472">
    <property type="entry name" value="HAMP domain-like"/>
    <property type="match status" value="1"/>
</dbReference>
<feature type="domain" description="PAC" evidence="8">
    <location>
        <begin position="467"/>
        <end position="518"/>
    </location>
</feature>
<dbReference type="NCBIfam" id="TIGR00254">
    <property type="entry name" value="GGDEF"/>
    <property type="match status" value="1"/>
</dbReference>
<accession>A0A1W1X2M2</accession>
<dbReference type="InterPro" id="IPR035965">
    <property type="entry name" value="PAS-like_dom_sf"/>
</dbReference>
<dbReference type="InterPro" id="IPR000700">
    <property type="entry name" value="PAS-assoc_C"/>
</dbReference>
<dbReference type="PROSITE" id="PS50887">
    <property type="entry name" value="GGDEF"/>
    <property type="match status" value="1"/>
</dbReference>
<evidence type="ECO:0000259" key="9">
    <source>
        <dbReference type="PROSITE" id="PS50885"/>
    </source>
</evidence>
<name>A0A1W1X2M2_9CLOT</name>
<dbReference type="SMART" id="SM00086">
    <property type="entry name" value="PAC"/>
    <property type="match status" value="2"/>
</dbReference>
<dbReference type="InterPro" id="IPR043128">
    <property type="entry name" value="Rev_trsase/Diguanyl_cyclase"/>
</dbReference>
<dbReference type="InterPro" id="IPR000014">
    <property type="entry name" value="PAS"/>
</dbReference>
<dbReference type="InterPro" id="IPR033479">
    <property type="entry name" value="dCache_1"/>
</dbReference>
<dbReference type="InterPro" id="IPR013655">
    <property type="entry name" value="PAS_fold_3"/>
</dbReference>
<dbReference type="CDD" id="cd00130">
    <property type="entry name" value="PAS"/>
    <property type="match status" value="2"/>
</dbReference>
<dbReference type="Gene3D" id="6.10.340.10">
    <property type="match status" value="1"/>
</dbReference>
<gene>
    <name evidence="11" type="ORF">SAMN02745134_00520</name>
</gene>
<keyword evidence="12" id="KW-1185">Reference proteome</keyword>
<feature type="domain" description="HAMP" evidence="9">
    <location>
        <begin position="331"/>
        <end position="383"/>
    </location>
</feature>
<reference evidence="11 12" key="1">
    <citation type="submission" date="2017-04" db="EMBL/GenBank/DDBJ databases">
        <authorList>
            <person name="Afonso C.L."/>
            <person name="Miller P.J."/>
            <person name="Scott M.A."/>
            <person name="Spackman E."/>
            <person name="Goraichik I."/>
            <person name="Dimitrov K.M."/>
            <person name="Suarez D.L."/>
            <person name="Swayne D.E."/>
        </authorList>
    </citation>
    <scope>NUCLEOTIDE SEQUENCE [LARGE SCALE GENOMIC DNA]</scope>
    <source>
        <strain evidence="11 12">DSM 12555</strain>
    </source>
</reference>
<dbReference type="CDD" id="cd06225">
    <property type="entry name" value="HAMP"/>
    <property type="match status" value="1"/>
</dbReference>